<dbReference type="VEuPathDB" id="FungiDB:RhiirFUN_011581"/>
<dbReference type="InterPro" id="IPR019270">
    <property type="entry name" value="DUF2283"/>
</dbReference>
<accession>A0A2N0PHD0</accession>
<sequence>MAENTLSYKDWSFSLEQAFLEFYWTLHAKITIIERKISPKLIENVLTRHSKGSLETQECEDIDPQLKIVQQKISGKKIIRVVINKRASPWKEQDNDIQAKNKFPIDKNDLIFLRNDTIYRYDEEVDIFQMYFAKESAGYSHSEEAIENKVLISYDNDGKIFSVDIFKASKNLSCHLYDTQIEIDNKPPLVIYPIYHKFRDELRVYFHGSIPPTIKFEKSEEEGVEVGMDDANKIVALLFQDSSKKVREDC</sequence>
<reference evidence="1 2" key="2">
    <citation type="submission" date="2017-09" db="EMBL/GenBank/DDBJ databases">
        <title>Extensive intraspecific genome diversity in a model arbuscular mycorrhizal fungus.</title>
        <authorList>
            <person name="Chen E.C."/>
            <person name="Morin E."/>
            <person name="Beaudet D."/>
            <person name="Noel J."/>
            <person name="Ndikumana S."/>
            <person name="Charron P."/>
            <person name="St-Onge C."/>
            <person name="Giorgi J."/>
            <person name="Grigoriev I.V."/>
            <person name="Roux C."/>
            <person name="Martin F.M."/>
            <person name="Corradi N."/>
        </authorList>
    </citation>
    <scope>NUCLEOTIDE SEQUENCE [LARGE SCALE GENOMIC DNA]</scope>
    <source>
        <strain evidence="1 2">A5</strain>
    </source>
</reference>
<evidence type="ECO:0000313" key="2">
    <source>
        <dbReference type="Proteomes" id="UP000232722"/>
    </source>
</evidence>
<protein>
    <submittedName>
        <fullName evidence="1">Uncharacterized protein</fullName>
    </submittedName>
</protein>
<evidence type="ECO:0000313" key="1">
    <source>
        <dbReference type="EMBL" id="PKC06236.1"/>
    </source>
</evidence>
<dbReference type="Proteomes" id="UP000232722">
    <property type="component" value="Unassembled WGS sequence"/>
</dbReference>
<comment type="caution">
    <text evidence="1">The sequence shown here is derived from an EMBL/GenBank/DDBJ whole genome shotgun (WGS) entry which is preliminary data.</text>
</comment>
<dbReference type="VEuPathDB" id="FungiDB:RhiirA1_513766"/>
<dbReference type="AlphaFoldDB" id="A0A2N0PHD0"/>
<dbReference type="EMBL" id="LLXJ01000780">
    <property type="protein sequence ID" value="PKC06236.1"/>
    <property type="molecule type" value="Genomic_DNA"/>
</dbReference>
<gene>
    <name evidence="1" type="ORF">RhiirA5_377982</name>
</gene>
<proteinExistence type="predicted"/>
<reference evidence="1 2" key="1">
    <citation type="submission" date="2016-04" db="EMBL/GenBank/DDBJ databases">
        <title>Genome analyses suggest a sexual origin of heterokaryosis in a supposedly ancient asexual fungus.</title>
        <authorList>
            <person name="Ropars J."/>
            <person name="Sedzielewska K."/>
            <person name="Noel J."/>
            <person name="Charron P."/>
            <person name="Farinelli L."/>
            <person name="Marton T."/>
            <person name="Kruger M."/>
            <person name="Pelin A."/>
            <person name="Brachmann A."/>
            <person name="Corradi N."/>
        </authorList>
    </citation>
    <scope>NUCLEOTIDE SEQUENCE [LARGE SCALE GENOMIC DNA]</scope>
    <source>
        <strain evidence="1 2">A5</strain>
    </source>
</reference>
<dbReference type="VEuPathDB" id="FungiDB:FUN_014400"/>
<dbReference type="Pfam" id="PF10049">
    <property type="entry name" value="DUF2283"/>
    <property type="match status" value="1"/>
</dbReference>
<name>A0A2N0PHD0_9GLOM</name>
<organism evidence="1 2">
    <name type="scientific">Rhizophagus irregularis</name>
    <dbReference type="NCBI Taxonomy" id="588596"/>
    <lineage>
        <taxon>Eukaryota</taxon>
        <taxon>Fungi</taxon>
        <taxon>Fungi incertae sedis</taxon>
        <taxon>Mucoromycota</taxon>
        <taxon>Glomeromycotina</taxon>
        <taxon>Glomeromycetes</taxon>
        <taxon>Glomerales</taxon>
        <taxon>Glomeraceae</taxon>
        <taxon>Rhizophagus</taxon>
    </lineage>
</organism>